<sequence>MNMVKPEKVHSSARFFDSRGKLAISTTALATYLLCGMAMPASAQQYVCNGVTTALTDAQSCASTGNVTASVDNITITANGATFLYVRSSDADATLTVNNTNLTTDGSSHGYYVVANGTVGDTSLYLTGTNNIVLGTSKDTAVLVSNSSGTAPTGDLLLNVTGTLNITNNGAISNVEMDGMEISNGGSGNAYLSHTGNGIIQTYRGSAVLLKLTATSSGNGTILLGKDVRLKVDNTGTTNGNNSGIRASALSTGNIDINSAATIDTTGTGSHGIYATSTIAGGGKLNILNTGNITVSGDSSHNIRATTVDGNVTIEAHGVLINNGQSTGNSAGVRNSGINAESSGAGNILIKGDATISLTSEDGPNLSAGITAYSYQSGNVDVIYSGNISSQSKYDSSGIRVHAVDGSTNIEYTGGTIHVKGDNGDALYASAFGAGAASVTAKNSTLITEANNGQGGSAFAIAASTNFSDATVTVINSTLEVDGASYAIFAHGNYQALSGGGIGKVTVDVDSGSTLTSNGSSGGGIRAINTTGAIDIVHNGTTTVYGGGVGAGISATGTGQIEIANGGTIHGGWANLQANNAAVIMDGGEQTLSNTGTLDALADRAVRSTAANTFSLDNSGTMIGTVNVLQNAAAAPATVNFANSGTWDMRSFADTDGDLVRDSYAVAVSNLGESGINTVTNTGTIRVLGDEGLAATVDTANMYLPEANGFNTVATGGPAQAHILGVADFTNNGIIDLTANGVAGDVLVISGGQTAGVNGNGNFVTGGSLNINTVLNEGGANSQSDVLVVDNVVNSGSATVVNVTATGNGAETIGNGILVVDVLGTRSDADAFVLGNRVVGGLYEYGLKQAGSNWYLQNDGLRDEVVVTTETPRSIIELGSSMIASASVRASSMTFRGPYNLYGGFSPYSSCWNADPEDKLKRKSGKKDLNDWCHRVEENQKGHFNSVWARAFGATGKQGSYNYDKNGARTNWSQQGMQVGVDLYGVERKDGSGDILGVYFSYGRNDTNVKNVNGKFGQIGSVDFQAYSVGAYWTHLSASGWYVDTVLQGTIYDLDQSVTRGRQASTNGYGFAASLEGGYKFDLGNGFVLEPQAQAIWQFISLDSFNDGYGITAMDDINDFRARIGAKLGYTFKGETPITVWGLANIWKDFSSKSSTAFYNYNGSLQGIVKAPLDDSWFELGLGVSGQITKDLSLTAEGSYNQGLNNSDRTSWQGSIGVRYTW</sequence>
<evidence type="ECO:0000313" key="3">
    <source>
        <dbReference type="EMBL" id="MEN3931595.1"/>
    </source>
</evidence>
<dbReference type="PROSITE" id="PS51208">
    <property type="entry name" value="AUTOTRANSPORTER"/>
    <property type="match status" value="1"/>
</dbReference>
<dbReference type="RefSeq" id="WP_346337636.1">
    <property type="nucleotide sequence ID" value="NZ_JBBYXI010000004.1"/>
</dbReference>
<gene>
    <name evidence="3" type="ORF">WJT86_11080</name>
</gene>
<evidence type="ECO:0000256" key="1">
    <source>
        <dbReference type="SAM" id="SignalP"/>
    </source>
</evidence>
<keyword evidence="1" id="KW-0732">Signal</keyword>
<dbReference type="Pfam" id="PF18883">
    <property type="entry name" value="AC_1"/>
    <property type="match status" value="1"/>
</dbReference>
<feature type="chain" id="PRO_5045649517" evidence="1">
    <location>
        <begin position="44"/>
        <end position="1222"/>
    </location>
</feature>
<comment type="caution">
    <text evidence="3">The sequence shown here is derived from an EMBL/GenBank/DDBJ whole genome shotgun (WGS) entry which is preliminary data.</text>
</comment>
<dbReference type="SUPFAM" id="SSF103515">
    <property type="entry name" value="Autotransporter"/>
    <property type="match status" value="1"/>
</dbReference>
<feature type="domain" description="Autotransporter" evidence="2">
    <location>
        <begin position="940"/>
        <end position="1222"/>
    </location>
</feature>
<accession>A0ABV0BPY5</accession>
<reference evidence="3 4" key="1">
    <citation type="submission" date="2024-04" db="EMBL/GenBank/DDBJ databases">
        <title>A novel species isolated from cricket.</title>
        <authorList>
            <person name="Wang H.-C."/>
        </authorList>
    </citation>
    <scope>NUCLEOTIDE SEQUENCE [LARGE SCALE GENOMIC DNA]</scope>
    <source>
        <strain evidence="3 4">WL0021</strain>
    </source>
</reference>
<dbReference type="Pfam" id="PF03797">
    <property type="entry name" value="Autotransporter"/>
    <property type="match status" value="1"/>
</dbReference>
<proteinExistence type="predicted"/>
<keyword evidence="4" id="KW-1185">Reference proteome</keyword>
<dbReference type="NCBIfam" id="TIGR01414">
    <property type="entry name" value="autotrans_barl"/>
    <property type="match status" value="1"/>
</dbReference>
<dbReference type="InterPro" id="IPR006315">
    <property type="entry name" value="OM_autotransptr_brl_dom"/>
</dbReference>
<organism evidence="3 4">
    <name type="scientific">Hohaiivirga grylli</name>
    <dbReference type="NCBI Taxonomy" id="3133970"/>
    <lineage>
        <taxon>Bacteria</taxon>
        <taxon>Pseudomonadati</taxon>
        <taxon>Pseudomonadota</taxon>
        <taxon>Alphaproteobacteria</taxon>
        <taxon>Hyphomicrobiales</taxon>
        <taxon>Methylobacteriaceae</taxon>
        <taxon>Hohaiivirga</taxon>
    </lineage>
</organism>
<dbReference type="Gene3D" id="2.160.20.20">
    <property type="match status" value="1"/>
</dbReference>
<dbReference type="PANTHER" id="PTHR35037">
    <property type="entry name" value="C-TERMINAL REGION OF AIDA-LIKE PROTEIN"/>
    <property type="match status" value="1"/>
</dbReference>
<dbReference type="InterPro" id="IPR043990">
    <property type="entry name" value="AC_1"/>
</dbReference>
<dbReference type="InterPro" id="IPR012332">
    <property type="entry name" value="Autotransporter_pectin_lyase_C"/>
</dbReference>
<feature type="signal peptide" evidence="1">
    <location>
        <begin position="1"/>
        <end position="43"/>
    </location>
</feature>
<dbReference type="InterPro" id="IPR036709">
    <property type="entry name" value="Autotransporte_beta_dom_sf"/>
</dbReference>
<dbReference type="SMART" id="SM00869">
    <property type="entry name" value="Autotransporter"/>
    <property type="match status" value="1"/>
</dbReference>
<evidence type="ECO:0000313" key="4">
    <source>
        <dbReference type="Proteomes" id="UP001418637"/>
    </source>
</evidence>
<dbReference type="InterPro" id="IPR051551">
    <property type="entry name" value="Autotransporter_adhesion"/>
</dbReference>
<name>A0ABV0BPY5_9HYPH</name>
<dbReference type="Gene3D" id="2.40.128.130">
    <property type="entry name" value="Autotransporter beta-domain"/>
    <property type="match status" value="1"/>
</dbReference>
<protein>
    <submittedName>
        <fullName evidence="3">Autotransporter outer membrane beta-barrel domain-containing protein</fullName>
    </submittedName>
</protein>
<dbReference type="InterPro" id="IPR005546">
    <property type="entry name" value="Autotransporte_beta"/>
</dbReference>
<dbReference type="PANTHER" id="PTHR35037:SF2">
    <property type="match status" value="1"/>
</dbReference>
<evidence type="ECO:0000259" key="2">
    <source>
        <dbReference type="PROSITE" id="PS51208"/>
    </source>
</evidence>
<dbReference type="Proteomes" id="UP001418637">
    <property type="component" value="Unassembled WGS sequence"/>
</dbReference>
<dbReference type="EMBL" id="JBBYXI010000004">
    <property type="protein sequence ID" value="MEN3931595.1"/>
    <property type="molecule type" value="Genomic_DNA"/>
</dbReference>